<dbReference type="InterPro" id="IPR029068">
    <property type="entry name" value="Glyas_Bleomycin-R_OHBP_Dase"/>
</dbReference>
<dbReference type="Proteomes" id="UP000432089">
    <property type="component" value="Unassembled WGS sequence"/>
</dbReference>
<comment type="caution">
    <text evidence="5">The sequence shown here is derived from an EMBL/GenBank/DDBJ whole genome shotgun (WGS) entry which is preliminary data.</text>
</comment>
<dbReference type="InterPro" id="IPR000335">
    <property type="entry name" value="Bleomycin-R"/>
</dbReference>
<dbReference type="InterPro" id="IPR037523">
    <property type="entry name" value="VOC_core"/>
</dbReference>
<dbReference type="EMBL" id="VZDO01000004">
    <property type="protein sequence ID" value="KAB0680889.1"/>
    <property type="molecule type" value="Genomic_DNA"/>
</dbReference>
<comment type="similarity">
    <text evidence="1">Belongs to the bleomycin resistance protein family.</text>
</comment>
<keyword evidence="3" id="KW-0046">Antibiotic resistance</keyword>
<protein>
    <recommendedName>
        <fullName evidence="2">Bleomycin resistance protein</fullName>
    </recommendedName>
</protein>
<evidence type="ECO:0000313" key="6">
    <source>
        <dbReference type="Proteomes" id="UP000432089"/>
    </source>
</evidence>
<proteinExistence type="inferred from homology"/>
<dbReference type="SUPFAM" id="SSF54593">
    <property type="entry name" value="Glyoxalase/Bleomycin resistance protein/Dihydroxybiphenyl dioxygenase"/>
    <property type="match status" value="1"/>
</dbReference>
<dbReference type="Gene3D" id="3.10.180.10">
    <property type="entry name" value="2,3-Dihydroxybiphenyl 1,2-Dioxygenase, domain 1"/>
    <property type="match status" value="1"/>
</dbReference>
<name>A0A7V7U0T4_9HYPH</name>
<dbReference type="RefSeq" id="WP_150969046.1">
    <property type="nucleotide sequence ID" value="NZ_VZDO01000004.1"/>
</dbReference>
<evidence type="ECO:0000256" key="1">
    <source>
        <dbReference type="ARBA" id="ARBA00011051"/>
    </source>
</evidence>
<dbReference type="CDD" id="cd08349">
    <property type="entry name" value="BLMA_like"/>
    <property type="match status" value="1"/>
</dbReference>
<dbReference type="Pfam" id="PF00903">
    <property type="entry name" value="Glyoxalase"/>
    <property type="match status" value="1"/>
</dbReference>
<sequence length="140" mass="15683">MANALIPELAVTDWRRSLAFYRDVIGFTVRYLREDEGFAFLELGPAELMIDQIGLGRDFDADGRLRPPLGAGLNLQLAVPDVDAVYRRVVAAGATLVLEIEERWYRWSDEEVGQRQFAVADPDGYVIRPMQALGARPCVT</sequence>
<organism evidence="5 6">
    <name type="scientific">Plantimonas leprariae</name>
    <dbReference type="NCBI Taxonomy" id="2615207"/>
    <lineage>
        <taxon>Bacteria</taxon>
        <taxon>Pseudomonadati</taxon>
        <taxon>Pseudomonadota</taxon>
        <taxon>Alphaproteobacteria</taxon>
        <taxon>Hyphomicrobiales</taxon>
        <taxon>Aurantimonadaceae</taxon>
        <taxon>Plantimonas</taxon>
    </lineage>
</organism>
<accession>A0A7V7U0T4</accession>
<gene>
    <name evidence="5" type="ORF">F6X38_07850</name>
</gene>
<evidence type="ECO:0000313" key="5">
    <source>
        <dbReference type="EMBL" id="KAB0680889.1"/>
    </source>
</evidence>
<feature type="domain" description="VOC" evidence="4">
    <location>
        <begin position="3"/>
        <end position="132"/>
    </location>
</feature>
<keyword evidence="6" id="KW-1185">Reference proteome</keyword>
<dbReference type="AlphaFoldDB" id="A0A7V7U0T4"/>
<evidence type="ECO:0000256" key="3">
    <source>
        <dbReference type="ARBA" id="ARBA00023251"/>
    </source>
</evidence>
<evidence type="ECO:0000259" key="4">
    <source>
        <dbReference type="PROSITE" id="PS51819"/>
    </source>
</evidence>
<evidence type="ECO:0000256" key="2">
    <source>
        <dbReference type="ARBA" id="ARBA00021572"/>
    </source>
</evidence>
<dbReference type="InterPro" id="IPR004360">
    <property type="entry name" value="Glyas_Fos-R_dOase_dom"/>
</dbReference>
<reference evidence="5 6" key="1">
    <citation type="submission" date="2019-09" db="EMBL/GenBank/DDBJ databases">
        <title>YIM 132180 draft genome.</title>
        <authorList>
            <person name="Zhang K."/>
        </authorList>
    </citation>
    <scope>NUCLEOTIDE SEQUENCE [LARGE SCALE GENOMIC DNA]</scope>
    <source>
        <strain evidence="5 6">YIM 132180</strain>
    </source>
</reference>
<dbReference type="GO" id="GO:0046677">
    <property type="term" value="P:response to antibiotic"/>
    <property type="evidence" value="ECO:0007669"/>
    <property type="project" value="UniProtKB-KW"/>
</dbReference>
<dbReference type="PROSITE" id="PS51819">
    <property type="entry name" value="VOC"/>
    <property type="match status" value="1"/>
</dbReference>